<dbReference type="PANTHER" id="PTHR10131:SF161">
    <property type="entry name" value="F26K24.24 PROTEIN"/>
    <property type="match status" value="1"/>
</dbReference>
<comment type="caution">
    <text evidence="7">The sequence shown here is derived from an EMBL/GenBank/DDBJ whole genome shotgun (WGS) entry which is preliminary data.</text>
</comment>
<keyword evidence="1 4" id="KW-0479">Metal-binding</keyword>
<evidence type="ECO:0000313" key="7">
    <source>
        <dbReference type="EMBL" id="KAJ1696511.1"/>
    </source>
</evidence>
<evidence type="ECO:0000256" key="1">
    <source>
        <dbReference type="ARBA" id="ARBA00022723"/>
    </source>
</evidence>
<evidence type="ECO:0000313" key="8">
    <source>
        <dbReference type="Proteomes" id="UP001151287"/>
    </source>
</evidence>
<dbReference type="AlphaFoldDB" id="A0A9Q0CM98"/>
<gene>
    <name evidence="7" type="ORF">LUZ63_005023</name>
</gene>
<dbReference type="EMBL" id="JAMQYH010000002">
    <property type="protein sequence ID" value="KAJ1696511.1"/>
    <property type="molecule type" value="Genomic_DNA"/>
</dbReference>
<keyword evidence="3 4" id="KW-0862">Zinc</keyword>
<dbReference type="SUPFAM" id="SSF49599">
    <property type="entry name" value="TRAF domain-like"/>
    <property type="match status" value="1"/>
</dbReference>
<evidence type="ECO:0000256" key="4">
    <source>
        <dbReference type="PROSITE-ProRule" id="PRU00207"/>
    </source>
</evidence>
<accession>A0A9Q0CM98</accession>
<protein>
    <recommendedName>
        <fullName evidence="6">TRAF-type domain-containing protein</fullName>
    </recommendedName>
</protein>
<evidence type="ECO:0000256" key="5">
    <source>
        <dbReference type="SAM" id="Coils"/>
    </source>
</evidence>
<dbReference type="OrthoDB" id="1737200at2759"/>
<dbReference type="GO" id="GO:0008270">
    <property type="term" value="F:zinc ion binding"/>
    <property type="evidence" value="ECO:0007669"/>
    <property type="project" value="UniProtKB-KW"/>
</dbReference>
<proteinExistence type="predicted"/>
<evidence type="ECO:0000259" key="6">
    <source>
        <dbReference type="PROSITE" id="PS50145"/>
    </source>
</evidence>
<feature type="zinc finger region" description="TRAF-type" evidence="4">
    <location>
        <begin position="214"/>
        <end position="270"/>
    </location>
</feature>
<reference evidence="7" key="1">
    <citation type="journal article" date="2022" name="Cell">
        <title>Repeat-based holocentromeres influence genome architecture and karyotype evolution.</title>
        <authorList>
            <person name="Hofstatter P.G."/>
            <person name="Thangavel G."/>
            <person name="Lux T."/>
            <person name="Neumann P."/>
            <person name="Vondrak T."/>
            <person name="Novak P."/>
            <person name="Zhang M."/>
            <person name="Costa L."/>
            <person name="Castellani M."/>
            <person name="Scott A."/>
            <person name="Toegelov H."/>
            <person name="Fuchs J."/>
            <person name="Mata-Sucre Y."/>
            <person name="Dias Y."/>
            <person name="Vanzela A.L.L."/>
            <person name="Huettel B."/>
            <person name="Almeida C.C.S."/>
            <person name="Simkova H."/>
            <person name="Souza G."/>
            <person name="Pedrosa-Harand A."/>
            <person name="Macas J."/>
            <person name="Mayer K.F.X."/>
            <person name="Houben A."/>
            <person name="Marques A."/>
        </authorList>
    </citation>
    <scope>NUCLEOTIDE SEQUENCE</scope>
    <source>
        <strain evidence="7">RhyBre1mFocal</strain>
    </source>
</reference>
<organism evidence="7 8">
    <name type="scientific">Rhynchospora breviuscula</name>
    <dbReference type="NCBI Taxonomy" id="2022672"/>
    <lineage>
        <taxon>Eukaryota</taxon>
        <taxon>Viridiplantae</taxon>
        <taxon>Streptophyta</taxon>
        <taxon>Embryophyta</taxon>
        <taxon>Tracheophyta</taxon>
        <taxon>Spermatophyta</taxon>
        <taxon>Magnoliopsida</taxon>
        <taxon>Liliopsida</taxon>
        <taxon>Poales</taxon>
        <taxon>Cyperaceae</taxon>
        <taxon>Cyperoideae</taxon>
        <taxon>Rhynchosporeae</taxon>
        <taxon>Rhynchospora</taxon>
    </lineage>
</organism>
<keyword evidence="2 4" id="KW-0863">Zinc-finger</keyword>
<keyword evidence="8" id="KW-1185">Reference proteome</keyword>
<feature type="coiled-coil region" evidence="5">
    <location>
        <begin position="320"/>
        <end position="361"/>
    </location>
</feature>
<sequence>MDGPVTDSEVKPQVEKVDNEDYSLLPCNYCDVETVQKLEQVLLHGLATACVEKTTSDLFRGPTAVAPELSKEMVEFLMERTELLLSESAVEADENLEQIKKASTHPADYISELVEGFIGSKRNLLIRVSGWISSETREAKIDDTANQIADTNSFRSIAEVLLRNMDIKGNFHCPEKFSTESKFDLHRENCDFRPVSCQNEGCGAVFSAIRLVNHDFICPFKVLPCDQGCGERVVRYEMEKHCSTVCTMRLVNCPFYNVGCETAFPYISLEKHCAEFVQQHLICVLRSVQKQGHINEELKQRVQLLEKSQCLNEMSGALDLRTLTLLLKEQEAKSKKLENLLKDQDSKIKKLERELSKVAKG</sequence>
<dbReference type="Gene3D" id="3.30.40.10">
    <property type="entry name" value="Zinc/RING finger domain, C3HC4 (zinc finger)"/>
    <property type="match status" value="1"/>
</dbReference>
<dbReference type="PROSITE" id="PS50145">
    <property type="entry name" value="ZF_TRAF"/>
    <property type="match status" value="1"/>
</dbReference>
<dbReference type="Proteomes" id="UP001151287">
    <property type="component" value="Unassembled WGS sequence"/>
</dbReference>
<name>A0A9Q0CM98_9POAL</name>
<dbReference type="PANTHER" id="PTHR10131">
    <property type="entry name" value="TNF RECEPTOR ASSOCIATED FACTOR"/>
    <property type="match status" value="1"/>
</dbReference>
<dbReference type="InterPro" id="IPR013083">
    <property type="entry name" value="Znf_RING/FYVE/PHD"/>
</dbReference>
<dbReference type="InterPro" id="IPR001293">
    <property type="entry name" value="Znf_TRAF"/>
</dbReference>
<feature type="domain" description="TRAF-type" evidence="6">
    <location>
        <begin position="214"/>
        <end position="270"/>
    </location>
</feature>
<keyword evidence="5" id="KW-0175">Coiled coil</keyword>
<dbReference type="Pfam" id="PF02176">
    <property type="entry name" value="zf-TRAF"/>
    <property type="match status" value="1"/>
</dbReference>
<evidence type="ECO:0000256" key="2">
    <source>
        <dbReference type="ARBA" id="ARBA00022771"/>
    </source>
</evidence>
<evidence type="ECO:0000256" key="3">
    <source>
        <dbReference type="ARBA" id="ARBA00022833"/>
    </source>
</evidence>